<keyword evidence="9 15" id="KW-1133">Transmembrane helix</keyword>
<feature type="transmembrane region" description="Helical" evidence="15">
    <location>
        <begin position="344"/>
        <end position="363"/>
    </location>
</feature>
<dbReference type="EC" id="4.2.1.134" evidence="4 15"/>
<keyword evidence="7 15" id="KW-0256">Endoplasmic reticulum</keyword>
<keyword evidence="12 15" id="KW-0472">Membrane</keyword>
<feature type="transmembrane region" description="Helical" evidence="15">
    <location>
        <begin position="304"/>
        <end position="324"/>
    </location>
</feature>
<dbReference type="Gene3D" id="2.60.40.790">
    <property type="match status" value="1"/>
</dbReference>
<dbReference type="PROSITE" id="PS51203">
    <property type="entry name" value="CS"/>
    <property type="match status" value="1"/>
</dbReference>
<protein>
    <recommendedName>
        <fullName evidence="4 15">Very-long-chain (3R)-3-hydroxyacyl-CoA dehydratase</fullName>
        <ecNumber evidence="4 15">4.2.1.134</ecNumber>
    </recommendedName>
</protein>
<name>F1L3L7_ASCSU</name>
<feature type="transmembrane region" description="Helical" evidence="15">
    <location>
        <begin position="263"/>
        <end position="283"/>
    </location>
</feature>
<keyword evidence="8 15" id="KW-0276">Fatty acid metabolism</keyword>
<evidence type="ECO:0000256" key="1">
    <source>
        <dbReference type="ARBA" id="ARBA00004477"/>
    </source>
</evidence>
<evidence type="ECO:0000256" key="10">
    <source>
        <dbReference type="ARBA" id="ARBA00023054"/>
    </source>
</evidence>
<dbReference type="SUPFAM" id="SSF49764">
    <property type="entry name" value="HSP20-like chaperones"/>
    <property type="match status" value="1"/>
</dbReference>
<evidence type="ECO:0000313" key="17">
    <source>
        <dbReference type="EMBL" id="ADY44721.1"/>
    </source>
</evidence>
<dbReference type="PANTHER" id="PTHR11035">
    <property type="entry name" value="VERY-LONG-CHAIN (3R)-3-HYDROXYACYL-COA DEHYDRATASE"/>
    <property type="match status" value="1"/>
</dbReference>
<feature type="domain" description="CS" evidence="16">
    <location>
        <begin position="2"/>
        <end position="91"/>
    </location>
</feature>
<evidence type="ECO:0000256" key="5">
    <source>
        <dbReference type="ARBA" id="ARBA00022516"/>
    </source>
</evidence>
<sequence length="382" mass="44568">MTSYPFVYWAQDEESVFLTVDLKDASNTKYTISGNVFDFRSIGTGAQGRKDYSFQLALFDDVSMHKVSDGCGRRLVYSLKKKNKGWWPTITKQPGRISWLRVDFDRFKDPDESDDDFEMVSPQMMAEKEMDSLTQRLLMDTTRRPKPFSDRLSALKKIREEFGDLLGHYLFTCNATLFLIHFYVLAVLLFNFSRYGNEYVERFWEEKSTAVMMATALQLLDVAHAALGLTKSGYHIALLQVVGRLAMLFIIDGDPELHRAMSTYFLIVVYFLIEMFRYPYYALSCLKMQYSIVTFLRYTAWIPLYPTGLIFEAITMSRAVPYYYTSGVYGVQMPNVANIDFNFGIFLAVFLLFVFPFIGYHLISHMRHQSRKKLEELRKKRE</sequence>
<dbReference type="GO" id="GO:0030497">
    <property type="term" value="P:fatty acid elongation"/>
    <property type="evidence" value="ECO:0007669"/>
    <property type="project" value="TreeGrafter"/>
</dbReference>
<dbReference type="GO" id="GO:0042761">
    <property type="term" value="P:very long-chain fatty acid biosynthetic process"/>
    <property type="evidence" value="ECO:0007669"/>
    <property type="project" value="TreeGrafter"/>
</dbReference>
<keyword evidence="6 15" id="KW-0812">Transmembrane</keyword>
<comment type="subcellular location">
    <subcellularLocation>
        <location evidence="1 15">Endoplasmic reticulum membrane</location>
        <topology evidence="1 15">Multi-pass membrane protein</topology>
    </subcellularLocation>
</comment>
<comment type="catalytic activity">
    <reaction evidence="15">
        <text>a very-long-chain (3R)-3-hydroxyacyl-CoA = a very-long-chain (2E)-enoyl-CoA + H2O</text>
        <dbReference type="Rhea" id="RHEA:45812"/>
        <dbReference type="ChEBI" id="CHEBI:15377"/>
        <dbReference type="ChEBI" id="CHEBI:83728"/>
        <dbReference type="ChEBI" id="CHEBI:85440"/>
        <dbReference type="EC" id="4.2.1.134"/>
    </reaction>
</comment>
<dbReference type="Pfam" id="PF04387">
    <property type="entry name" value="PTPLA"/>
    <property type="match status" value="1"/>
</dbReference>
<keyword evidence="5 15" id="KW-0444">Lipid biosynthesis</keyword>
<evidence type="ECO:0000256" key="14">
    <source>
        <dbReference type="ARBA" id="ARBA00023239"/>
    </source>
</evidence>
<dbReference type="EMBL" id="JI170701">
    <property type="protein sequence ID" value="ADY44721.1"/>
    <property type="molecule type" value="mRNA"/>
</dbReference>
<dbReference type="PANTHER" id="PTHR11035:SF35">
    <property type="entry name" value="VERY-LONG-CHAIN (3R)-3-HYDROXYACYL-COA DEHYDRATASE"/>
    <property type="match status" value="1"/>
</dbReference>
<comment type="function">
    <text evidence="15">Catalyzes the third of the four reactions of the long-chain fatty acids elongation cycle. This endoplasmic reticulum-bound enzymatic process, allows the addition of two carbons to the chain of long- and very long-chain fatty acids/VLCFAs per cycle. This enzyme catalyzes the dehydration of the 3-hydroxyacyl-CoA intermediate into trans-2,3-enoyl-CoA, within each cycle of fatty acid elongation. Thereby, it participates to the production of VLCFAs of different chain lengths that are involved in multiple biological processes as precursors of membrane lipids and lipid mediators.</text>
</comment>
<accession>F1L3L7</accession>
<dbReference type="AlphaFoldDB" id="F1L3L7"/>
<comment type="similarity">
    <text evidence="3 15">Belongs to the very long-chain fatty acids dehydratase HACD family.</text>
</comment>
<evidence type="ECO:0000259" key="16">
    <source>
        <dbReference type="PROSITE" id="PS51203"/>
    </source>
</evidence>
<keyword evidence="13 15" id="KW-0275">Fatty acid biosynthesis</keyword>
<evidence type="ECO:0000256" key="3">
    <source>
        <dbReference type="ARBA" id="ARBA00007811"/>
    </source>
</evidence>
<dbReference type="InterPro" id="IPR008978">
    <property type="entry name" value="HSP20-like_chaperone"/>
</dbReference>
<dbReference type="GO" id="GO:0102158">
    <property type="term" value="F:very-long-chain (3R)-3-hydroxyacyl-CoA dehydratase activity"/>
    <property type="evidence" value="ECO:0007669"/>
    <property type="project" value="UniProtKB-EC"/>
</dbReference>
<feature type="transmembrane region" description="Helical" evidence="15">
    <location>
        <begin position="166"/>
        <end position="190"/>
    </location>
</feature>
<dbReference type="GO" id="GO:0030148">
    <property type="term" value="P:sphingolipid biosynthetic process"/>
    <property type="evidence" value="ECO:0007669"/>
    <property type="project" value="TreeGrafter"/>
</dbReference>
<comment type="pathway">
    <text evidence="2 15">Lipid metabolism; fatty acid biosynthesis.</text>
</comment>
<evidence type="ECO:0000256" key="15">
    <source>
        <dbReference type="RuleBase" id="RU363109"/>
    </source>
</evidence>
<dbReference type="InterPro" id="IPR007482">
    <property type="entry name" value="Tyr_Pase-like_PTPLA"/>
</dbReference>
<organism evidence="17">
    <name type="scientific">Ascaris suum</name>
    <name type="common">Pig roundworm</name>
    <name type="synonym">Ascaris lumbricoides</name>
    <dbReference type="NCBI Taxonomy" id="6253"/>
    <lineage>
        <taxon>Eukaryota</taxon>
        <taxon>Metazoa</taxon>
        <taxon>Ecdysozoa</taxon>
        <taxon>Nematoda</taxon>
        <taxon>Chromadorea</taxon>
        <taxon>Rhabditida</taxon>
        <taxon>Spirurina</taxon>
        <taxon>Ascaridomorpha</taxon>
        <taxon>Ascaridoidea</taxon>
        <taxon>Ascarididae</taxon>
        <taxon>Ascaris</taxon>
    </lineage>
</organism>
<evidence type="ECO:0000256" key="7">
    <source>
        <dbReference type="ARBA" id="ARBA00022824"/>
    </source>
</evidence>
<dbReference type="CDD" id="cd06465">
    <property type="entry name" value="p23_hB-ind1_like"/>
    <property type="match status" value="1"/>
</dbReference>
<evidence type="ECO:0000256" key="12">
    <source>
        <dbReference type="ARBA" id="ARBA00023136"/>
    </source>
</evidence>
<proteinExistence type="evidence at transcript level"/>
<evidence type="ECO:0000256" key="2">
    <source>
        <dbReference type="ARBA" id="ARBA00005194"/>
    </source>
</evidence>
<keyword evidence="11 15" id="KW-0443">Lipid metabolism</keyword>
<evidence type="ECO:0000256" key="6">
    <source>
        <dbReference type="ARBA" id="ARBA00022692"/>
    </source>
</evidence>
<dbReference type="GO" id="GO:0005789">
    <property type="term" value="C:endoplasmic reticulum membrane"/>
    <property type="evidence" value="ECO:0007669"/>
    <property type="project" value="UniProtKB-SubCell"/>
</dbReference>
<evidence type="ECO:0000256" key="11">
    <source>
        <dbReference type="ARBA" id="ARBA00023098"/>
    </source>
</evidence>
<keyword evidence="14 15" id="KW-0456">Lyase</keyword>
<reference evidence="17" key="1">
    <citation type="journal article" date="2011" name="Genome Res.">
        <title>Deep small RNA sequencing from the nematode Ascaris reveals conservation, functional diversification, and novel developmental profiles.</title>
        <authorList>
            <person name="Wang J."/>
            <person name="Czech B."/>
            <person name="Crunk A."/>
            <person name="Wallace A."/>
            <person name="Mitreva M."/>
            <person name="Hannon G.J."/>
            <person name="Davis R.E."/>
        </authorList>
    </citation>
    <scope>NUCLEOTIDE SEQUENCE</scope>
</reference>
<dbReference type="InterPro" id="IPR007052">
    <property type="entry name" value="CS_dom"/>
</dbReference>
<evidence type="ECO:0000256" key="13">
    <source>
        <dbReference type="ARBA" id="ARBA00023160"/>
    </source>
</evidence>
<keyword evidence="10" id="KW-0175">Coiled coil</keyword>
<evidence type="ECO:0000256" key="8">
    <source>
        <dbReference type="ARBA" id="ARBA00022832"/>
    </source>
</evidence>
<feature type="transmembrane region" description="Helical" evidence="15">
    <location>
        <begin position="234"/>
        <end position="251"/>
    </location>
</feature>
<evidence type="ECO:0000256" key="9">
    <source>
        <dbReference type="ARBA" id="ARBA00022989"/>
    </source>
</evidence>
<dbReference type="UniPathway" id="UPA00094"/>
<evidence type="ECO:0000256" key="4">
    <source>
        <dbReference type="ARBA" id="ARBA00013122"/>
    </source>
</evidence>